<name>A0A2M8J2W4_9RHOB</name>
<dbReference type="AlphaFoldDB" id="A0A2M8J2W4"/>
<dbReference type="EMBL" id="PGTB01000022">
    <property type="protein sequence ID" value="PJE37114.1"/>
    <property type="molecule type" value="Genomic_DNA"/>
</dbReference>
<protein>
    <recommendedName>
        <fullName evidence="5">Gfo/Idh/MocA family oxidoreductase</fullName>
    </recommendedName>
</protein>
<dbReference type="InterPro" id="IPR052515">
    <property type="entry name" value="Gfo/Idh/MocA_Oxidoreductase"/>
</dbReference>
<accession>A0A2M8J2W4</accession>
<feature type="domain" description="Gfo/Idh/MocA-like oxidoreductase N-terminal" evidence="1">
    <location>
        <begin position="6"/>
        <end position="122"/>
    </location>
</feature>
<dbReference type="InterPro" id="IPR055170">
    <property type="entry name" value="GFO_IDH_MocA-like_dom"/>
</dbReference>
<dbReference type="Pfam" id="PF01408">
    <property type="entry name" value="GFO_IDH_MocA"/>
    <property type="match status" value="1"/>
</dbReference>
<keyword evidence="4" id="KW-1185">Reference proteome</keyword>
<dbReference type="Pfam" id="PF22725">
    <property type="entry name" value="GFO_IDH_MocA_C3"/>
    <property type="match status" value="1"/>
</dbReference>
<feature type="domain" description="GFO/IDH/MocA-like oxidoreductase" evidence="2">
    <location>
        <begin position="139"/>
        <end position="231"/>
    </location>
</feature>
<evidence type="ECO:0000259" key="2">
    <source>
        <dbReference type="Pfam" id="PF22725"/>
    </source>
</evidence>
<dbReference type="InterPro" id="IPR000683">
    <property type="entry name" value="Gfo/Idh/MocA-like_OxRdtase_N"/>
</dbReference>
<dbReference type="Gene3D" id="3.30.360.10">
    <property type="entry name" value="Dihydrodipicolinate Reductase, domain 2"/>
    <property type="match status" value="1"/>
</dbReference>
<dbReference type="OrthoDB" id="9815825at2"/>
<dbReference type="GO" id="GO:0000166">
    <property type="term" value="F:nucleotide binding"/>
    <property type="evidence" value="ECO:0007669"/>
    <property type="project" value="InterPro"/>
</dbReference>
<proteinExistence type="predicted"/>
<dbReference type="PANTHER" id="PTHR43249">
    <property type="entry name" value="UDP-N-ACETYL-2-AMINO-2-DEOXY-D-GLUCURONATE OXIDASE"/>
    <property type="match status" value="1"/>
</dbReference>
<dbReference type="PANTHER" id="PTHR43249:SF1">
    <property type="entry name" value="D-GLUCOSIDE 3-DEHYDROGENASE"/>
    <property type="match status" value="1"/>
</dbReference>
<reference evidence="3 4" key="1">
    <citation type="journal article" date="2018" name="Int. J. Syst. Evol. Microbiol.">
        <title>Pseudooceanicola lipolyticus sp. nov., a marine alphaproteobacterium, reclassification of Oceanicola flagellatus as Pseudooceanicola flagellatus comb. nov. and emended description of the genus Pseudooceanicola.</title>
        <authorList>
            <person name="Huang M.-M."/>
            <person name="Guo L.-L."/>
            <person name="Wu Y.-H."/>
            <person name="Lai Q.-L."/>
            <person name="Shao Z.-Z."/>
            <person name="Wang C.-S."/>
            <person name="Wu M."/>
            <person name="Xu X.-W."/>
        </authorList>
    </citation>
    <scope>NUCLEOTIDE SEQUENCE [LARGE SCALE GENOMIC DNA]</scope>
    <source>
        <strain evidence="3 4">157</strain>
    </source>
</reference>
<dbReference type="SUPFAM" id="SSF55347">
    <property type="entry name" value="Glyceraldehyde-3-phosphate dehydrogenase-like, C-terminal domain"/>
    <property type="match status" value="1"/>
</dbReference>
<evidence type="ECO:0000259" key="1">
    <source>
        <dbReference type="Pfam" id="PF01408"/>
    </source>
</evidence>
<evidence type="ECO:0000313" key="4">
    <source>
        <dbReference type="Proteomes" id="UP000231553"/>
    </source>
</evidence>
<evidence type="ECO:0000313" key="3">
    <source>
        <dbReference type="EMBL" id="PJE37114.1"/>
    </source>
</evidence>
<sequence length="338" mass="36506">MGEVRMKFAVIGSLGWAGIRHVEALTQLGHEIVAVVDPGEGCAAQAAEIGAVAVPSLDELDLSSIEAATLALPPSLHPAATRKLAKAGIHVLCEKPMAPDSKEAQELVDFAKTVDVTIMPGYLLRTNPHIRGFVEGLKKLGPLRRLHISTNVRKPSMAGWRSEPVIGGALLVNAIHQLDLATWFIGERLTPRMAQLDNAHHEAPTEDLFYTALVSPSGVTASVLSSWSPHPPISNDGLMVTDAGRLRIEAESDTGNIVLMQEGYRLNGEDVVLDDIHGAPEKMVGVNQFVREFEHFVDAIENRTPLWVTVEDNFAVQKLIEDCRAAAIAPAGRTAARR</sequence>
<dbReference type="InterPro" id="IPR036291">
    <property type="entry name" value="NAD(P)-bd_dom_sf"/>
</dbReference>
<evidence type="ECO:0008006" key="5">
    <source>
        <dbReference type="Google" id="ProtNLM"/>
    </source>
</evidence>
<organism evidence="3 4">
    <name type="scientific">Pseudooceanicola lipolyticus</name>
    <dbReference type="NCBI Taxonomy" id="2029104"/>
    <lineage>
        <taxon>Bacteria</taxon>
        <taxon>Pseudomonadati</taxon>
        <taxon>Pseudomonadota</taxon>
        <taxon>Alphaproteobacteria</taxon>
        <taxon>Rhodobacterales</taxon>
        <taxon>Paracoccaceae</taxon>
        <taxon>Pseudooceanicola</taxon>
    </lineage>
</organism>
<dbReference type="SUPFAM" id="SSF51735">
    <property type="entry name" value="NAD(P)-binding Rossmann-fold domains"/>
    <property type="match status" value="1"/>
</dbReference>
<dbReference type="Gene3D" id="3.40.50.720">
    <property type="entry name" value="NAD(P)-binding Rossmann-like Domain"/>
    <property type="match status" value="1"/>
</dbReference>
<gene>
    <name evidence="3" type="ORF">CVM52_08765</name>
</gene>
<comment type="caution">
    <text evidence="3">The sequence shown here is derived from an EMBL/GenBank/DDBJ whole genome shotgun (WGS) entry which is preliminary data.</text>
</comment>
<dbReference type="Proteomes" id="UP000231553">
    <property type="component" value="Unassembled WGS sequence"/>
</dbReference>